<dbReference type="AlphaFoldDB" id="B8GU88"/>
<dbReference type="GO" id="GO:0000160">
    <property type="term" value="P:phosphorelay signal transduction system"/>
    <property type="evidence" value="ECO:0007669"/>
    <property type="project" value="InterPro"/>
</dbReference>
<dbReference type="InterPro" id="IPR011006">
    <property type="entry name" value="CheY-like_superfamily"/>
</dbReference>
<name>B8GU88_THISH</name>
<keyword evidence="2" id="KW-0597">Phosphoprotein</keyword>
<dbReference type="InterPro" id="IPR000792">
    <property type="entry name" value="Tscrpt_reg_LuxR_C"/>
</dbReference>
<dbReference type="HOGENOM" id="CLU_000445_90_8_6"/>
<keyword evidence="6" id="KW-1185">Reference proteome</keyword>
<dbReference type="PROSITE" id="PS50043">
    <property type="entry name" value="HTH_LUXR_2"/>
    <property type="match status" value="1"/>
</dbReference>
<evidence type="ECO:0000256" key="2">
    <source>
        <dbReference type="PROSITE-ProRule" id="PRU00169"/>
    </source>
</evidence>
<dbReference type="KEGG" id="tgr:Tgr7_0272"/>
<feature type="domain" description="HTH luxR-type" evidence="3">
    <location>
        <begin position="145"/>
        <end position="210"/>
    </location>
</feature>
<dbReference type="PANTHER" id="PTHR43214">
    <property type="entry name" value="TWO-COMPONENT RESPONSE REGULATOR"/>
    <property type="match status" value="1"/>
</dbReference>
<dbReference type="PANTHER" id="PTHR43214:SF38">
    <property type="entry name" value="NITRATE_NITRITE RESPONSE REGULATOR PROTEIN NARL"/>
    <property type="match status" value="1"/>
</dbReference>
<dbReference type="InterPro" id="IPR016032">
    <property type="entry name" value="Sig_transdc_resp-reg_C-effctor"/>
</dbReference>
<evidence type="ECO:0000256" key="1">
    <source>
        <dbReference type="ARBA" id="ARBA00023125"/>
    </source>
</evidence>
<dbReference type="PROSITE" id="PS00622">
    <property type="entry name" value="HTH_LUXR_1"/>
    <property type="match status" value="1"/>
</dbReference>
<protein>
    <submittedName>
        <fullName evidence="5">Two component transcriptional regulator, LuxR family</fullName>
    </submittedName>
</protein>
<feature type="modified residue" description="4-aspartylphosphate" evidence="2">
    <location>
        <position position="50"/>
    </location>
</feature>
<dbReference type="GO" id="GO:0003677">
    <property type="term" value="F:DNA binding"/>
    <property type="evidence" value="ECO:0007669"/>
    <property type="project" value="UniProtKB-KW"/>
</dbReference>
<dbReference type="Proteomes" id="UP000002383">
    <property type="component" value="Chromosome"/>
</dbReference>
<proteinExistence type="predicted"/>
<dbReference type="PROSITE" id="PS50110">
    <property type="entry name" value="RESPONSE_REGULATORY"/>
    <property type="match status" value="1"/>
</dbReference>
<dbReference type="RefSeq" id="WP_012636860.1">
    <property type="nucleotide sequence ID" value="NC_011901.1"/>
</dbReference>
<dbReference type="SUPFAM" id="SSF52172">
    <property type="entry name" value="CheY-like"/>
    <property type="match status" value="1"/>
</dbReference>
<dbReference type="Pfam" id="PF00196">
    <property type="entry name" value="GerE"/>
    <property type="match status" value="1"/>
</dbReference>
<evidence type="ECO:0000259" key="4">
    <source>
        <dbReference type="PROSITE" id="PS50110"/>
    </source>
</evidence>
<dbReference type="Gene3D" id="1.10.10.10">
    <property type="entry name" value="Winged helix-like DNA-binding domain superfamily/Winged helix DNA-binding domain"/>
    <property type="match status" value="1"/>
</dbReference>
<dbReference type="STRING" id="396588.Tgr7_0272"/>
<organism evidence="5 6">
    <name type="scientific">Thioalkalivibrio sulfidiphilus (strain HL-EbGR7)</name>
    <dbReference type="NCBI Taxonomy" id="396588"/>
    <lineage>
        <taxon>Bacteria</taxon>
        <taxon>Pseudomonadati</taxon>
        <taxon>Pseudomonadota</taxon>
        <taxon>Gammaproteobacteria</taxon>
        <taxon>Chromatiales</taxon>
        <taxon>Ectothiorhodospiraceae</taxon>
        <taxon>Thioalkalivibrio</taxon>
    </lineage>
</organism>
<dbReference type="eggNOG" id="COG2197">
    <property type="taxonomic scope" value="Bacteria"/>
</dbReference>
<sequence length="218" mass="24210">MILIATNEPARLERWRVAAGRFSKELVDARTIGVVHQGLARKPDALVLLDLDLPDLNDGDGVEALLAEFHNARILAFSSHYSDAEGEVLVGVGVQGYLSMDAPADRITQALDRVMQGEMWLTRHLMEYILKHDQQARAMRRNTGVHSKLMELTPRQLEVALMVANGLSNKAIGKRLMISERTVKAHVSAILERTAAQSRTELAVQLSDYTPAGNRQQH</sequence>
<dbReference type="EMBL" id="CP001339">
    <property type="protein sequence ID" value="ACL71371.1"/>
    <property type="molecule type" value="Genomic_DNA"/>
</dbReference>
<evidence type="ECO:0000313" key="5">
    <source>
        <dbReference type="EMBL" id="ACL71371.1"/>
    </source>
</evidence>
<dbReference type="PRINTS" id="PR00038">
    <property type="entry name" value="HTHLUXR"/>
</dbReference>
<dbReference type="SMART" id="SM00421">
    <property type="entry name" value="HTH_LUXR"/>
    <property type="match status" value="1"/>
</dbReference>
<dbReference type="Gene3D" id="3.40.50.2300">
    <property type="match status" value="1"/>
</dbReference>
<dbReference type="SUPFAM" id="SSF46894">
    <property type="entry name" value="C-terminal effector domain of the bipartite response regulators"/>
    <property type="match status" value="1"/>
</dbReference>
<reference evidence="5 6" key="1">
    <citation type="journal article" date="2011" name="Stand. Genomic Sci.">
        <title>Complete genome sequence of 'Thioalkalivibrio sulfidophilus' HL-EbGr7.</title>
        <authorList>
            <person name="Muyzer G."/>
            <person name="Sorokin D.Y."/>
            <person name="Mavromatis K."/>
            <person name="Lapidus A."/>
            <person name="Clum A."/>
            <person name="Ivanova N."/>
            <person name="Pati A."/>
            <person name="d'Haeseleer P."/>
            <person name="Woyke T."/>
            <person name="Kyrpides N.C."/>
        </authorList>
    </citation>
    <scope>NUCLEOTIDE SEQUENCE [LARGE SCALE GENOMIC DNA]</scope>
    <source>
        <strain evidence="5 6">HL-EbGR7</strain>
    </source>
</reference>
<evidence type="ECO:0000259" key="3">
    <source>
        <dbReference type="PROSITE" id="PS50043"/>
    </source>
</evidence>
<dbReference type="GO" id="GO:0006355">
    <property type="term" value="P:regulation of DNA-templated transcription"/>
    <property type="evidence" value="ECO:0007669"/>
    <property type="project" value="InterPro"/>
</dbReference>
<accession>B8GU88</accession>
<dbReference type="InterPro" id="IPR039420">
    <property type="entry name" value="WalR-like"/>
</dbReference>
<dbReference type="InterPro" id="IPR036388">
    <property type="entry name" value="WH-like_DNA-bd_sf"/>
</dbReference>
<feature type="domain" description="Response regulatory" evidence="4">
    <location>
        <begin position="1"/>
        <end position="115"/>
    </location>
</feature>
<dbReference type="InterPro" id="IPR001789">
    <property type="entry name" value="Sig_transdc_resp-reg_receiver"/>
</dbReference>
<gene>
    <name evidence="5" type="ordered locus">Tgr7_0272</name>
</gene>
<dbReference type="CDD" id="cd06170">
    <property type="entry name" value="LuxR_C_like"/>
    <property type="match status" value="1"/>
</dbReference>
<keyword evidence="1" id="KW-0238">DNA-binding</keyword>
<evidence type="ECO:0000313" key="6">
    <source>
        <dbReference type="Proteomes" id="UP000002383"/>
    </source>
</evidence>